<dbReference type="InterPro" id="IPR026960">
    <property type="entry name" value="RVT-Znf"/>
</dbReference>
<organism evidence="2 3">
    <name type="scientific">Aegilops tauschii subsp. strangulata</name>
    <name type="common">Goatgrass</name>
    <dbReference type="NCBI Taxonomy" id="200361"/>
    <lineage>
        <taxon>Eukaryota</taxon>
        <taxon>Viridiplantae</taxon>
        <taxon>Streptophyta</taxon>
        <taxon>Embryophyta</taxon>
        <taxon>Tracheophyta</taxon>
        <taxon>Spermatophyta</taxon>
        <taxon>Magnoliopsida</taxon>
        <taxon>Liliopsida</taxon>
        <taxon>Poales</taxon>
        <taxon>Poaceae</taxon>
        <taxon>BOP clade</taxon>
        <taxon>Pooideae</taxon>
        <taxon>Triticodae</taxon>
        <taxon>Triticeae</taxon>
        <taxon>Triticinae</taxon>
        <taxon>Aegilops</taxon>
    </lineage>
</organism>
<feature type="domain" description="Reverse transcriptase zinc-binding" evidence="1">
    <location>
        <begin position="7"/>
        <end position="74"/>
    </location>
</feature>
<proteinExistence type="predicted"/>
<evidence type="ECO:0000259" key="1">
    <source>
        <dbReference type="Pfam" id="PF13966"/>
    </source>
</evidence>
<sequence>MGLEVSPTAAFTWKSKVPLQCHFFMWLANKNRCWTSDRLATRGLPHQDTCPFCDQHEESIQHLLLSCVFARQVWHELREM</sequence>
<dbReference type="Proteomes" id="UP000015105">
    <property type="component" value="Chromosome 1D"/>
</dbReference>
<evidence type="ECO:0000313" key="3">
    <source>
        <dbReference type="Proteomes" id="UP000015105"/>
    </source>
</evidence>
<dbReference type="STRING" id="200361.A0A452YW54"/>
<keyword evidence="3" id="KW-1185">Reference proteome</keyword>
<reference evidence="3" key="2">
    <citation type="journal article" date="2017" name="Nat. Plants">
        <title>The Aegilops tauschii genome reveals multiple impacts of transposons.</title>
        <authorList>
            <person name="Zhao G."/>
            <person name="Zou C."/>
            <person name="Li K."/>
            <person name="Wang K."/>
            <person name="Li T."/>
            <person name="Gao L."/>
            <person name="Zhang X."/>
            <person name="Wang H."/>
            <person name="Yang Z."/>
            <person name="Liu X."/>
            <person name="Jiang W."/>
            <person name="Mao L."/>
            <person name="Kong X."/>
            <person name="Jiao Y."/>
            <person name="Jia J."/>
        </authorList>
    </citation>
    <scope>NUCLEOTIDE SEQUENCE [LARGE SCALE GENOMIC DNA]</scope>
    <source>
        <strain evidence="3">cv. AL8/78</strain>
    </source>
</reference>
<reference evidence="2" key="5">
    <citation type="journal article" date="2021" name="G3 (Bethesda)">
        <title>Aegilops tauschii genome assembly Aet v5.0 features greater sequence contiguity and improved annotation.</title>
        <authorList>
            <person name="Wang L."/>
            <person name="Zhu T."/>
            <person name="Rodriguez J.C."/>
            <person name="Deal K.R."/>
            <person name="Dubcovsky J."/>
            <person name="McGuire P.E."/>
            <person name="Lux T."/>
            <person name="Spannagl M."/>
            <person name="Mayer K.F.X."/>
            <person name="Baldrich P."/>
            <person name="Meyers B.C."/>
            <person name="Huo N."/>
            <person name="Gu Y.Q."/>
            <person name="Zhou H."/>
            <person name="Devos K.M."/>
            <person name="Bennetzen J.L."/>
            <person name="Unver T."/>
            <person name="Budak H."/>
            <person name="Gulick P.J."/>
            <person name="Galiba G."/>
            <person name="Kalapos B."/>
            <person name="Nelson D.R."/>
            <person name="Li P."/>
            <person name="You F.M."/>
            <person name="Luo M.C."/>
            <person name="Dvorak J."/>
        </authorList>
    </citation>
    <scope>NUCLEOTIDE SEQUENCE [LARGE SCALE GENOMIC DNA]</scope>
    <source>
        <strain evidence="2">cv. AL8/78</strain>
    </source>
</reference>
<dbReference type="Gramene" id="AET1Gv20551500.1">
    <property type="protein sequence ID" value="AET1Gv20551500.1"/>
    <property type="gene ID" value="AET1Gv20551500"/>
</dbReference>
<accession>A0A452YW54</accession>
<evidence type="ECO:0000313" key="2">
    <source>
        <dbReference type="EnsemblPlants" id="AET1Gv20551500.1"/>
    </source>
</evidence>
<name>A0A452YW54_AEGTS</name>
<dbReference type="Pfam" id="PF13966">
    <property type="entry name" value="zf-RVT"/>
    <property type="match status" value="1"/>
</dbReference>
<reference evidence="3" key="1">
    <citation type="journal article" date="2014" name="Science">
        <title>Ancient hybridizations among the ancestral genomes of bread wheat.</title>
        <authorList>
            <consortium name="International Wheat Genome Sequencing Consortium,"/>
            <person name="Marcussen T."/>
            <person name="Sandve S.R."/>
            <person name="Heier L."/>
            <person name="Spannagl M."/>
            <person name="Pfeifer M."/>
            <person name="Jakobsen K.S."/>
            <person name="Wulff B.B."/>
            <person name="Steuernagel B."/>
            <person name="Mayer K.F."/>
            <person name="Olsen O.A."/>
        </authorList>
    </citation>
    <scope>NUCLEOTIDE SEQUENCE [LARGE SCALE GENOMIC DNA]</scope>
    <source>
        <strain evidence="3">cv. AL8/78</strain>
    </source>
</reference>
<protein>
    <recommendedName>
        <fullName evidence="1">Reverse transcriptase zinc-binding domain-containing protein</fullName>
    </recommendedName>
</protein>
<dbReference type="AlphaFoldDB" id="A0A452YW54"/>
<reference evidence="2" key="4">
    <citation type="submission" date="2019-03" db="UniProtKB">
        <authorList>
            <consortium name="EnsemblPlants"/>
        </authorList>
    </citation>
    <scope>IDENTIFICATION</scope>
</reference>
<dbReference type="EnsemblPlants" id="AET1Gv20551500.1">
    <property type="protein sequence ID" value="AET1Gv20551500.1"/>
    <property type="gene ID" value="AET1Gv20551500"/>
</dbReference>
<reference evidence="2" key="3">
    <citation type="journal article" date="2017" name="Nature">
        <title>Genome sequence of the progenitor of the wheat D genome Aegilops tauschii.</title>
        <authorList>
            <person name="Luo M.C."/>
            <person name="Gu Y.Q."/>
            <person name="Puiu D."/>
            <person name="Wang H."/>
            <person name="Twardziok S.O."/>
            <person name="Deal K.R."/>
            <person name="Huo N."/>
            <person name="Zhu T."/>
            <person name="Wang L."/>
            <person name="Wang Y."/>
            <person name="McGuire P.E."/>
            <person name="Liu S."/>
            <person name="Long H."/>
            <person name="Ramasamy R.K."/>
            <person name="Rodriguez J.C."/>
            <person name="Van S.L."/>
            <person name="Yuan L."/>
            <person name="Wang Z."/>
            <person name="Xia Z."/>
            <person name="Xiao L."/>
            <person name="Anderson O.D."/>
            <person name="Ouyang S."/>
            <person name="Liang Y."/>
            <person name="Zimin A.V."/>
            <person name="Pertea G."/>
            <person name="Qi P."/>
            <person name="Bennetzen J.L."/>
            <person name="Dai X."/>
            <person name="Dawson M.W."/>
            <person name="Muller H.G."/>
            <person name="Kugler K."/>
            <person name="Rivarola-Duarte L."/>
            <person name="Spannagl M."/>
            <person name="Mayer K.F.X."/>
            <person name="Lu F.H."/>
            <person name="Bevan M.W."/>
            <person name="Leroy P."/>
            <person name="Li P."/>
            <person name="You F.M."/>
            <person name="Sun Q."/>
            <person name="Liu Z."/>
            <person name="Lyons E."/>
            <person name="Wicker T."/>
            <person name="Salzberg S.L."/>
            <person name="Devos K.M."/>
            <person name="Dvorak J."/>
        </authorList>
    </citation>
    <scope>NUCLEOTIDE SEQUENCE [LARGE SCALE GENOMIC DNA]</scope>
    <source>
        <strain evidence="2">cv. AL8/78</strain>
    </source>
</reference>